<sequence length="295" mass="32025">MCKKHFDANRLTTGKGGTALVCYKKVLKKDPTNADALKGLENIEARYKFWINKALNKGQREKAKRYQVGLDKVVAFKASLPAPNSSPLLQTCEAHLKAYRLTTGRSGNALACYGEVLKKDPTHAQALAGLEKIEAAYESLINKALDRGQPKKVKQYQAGLHQVAALKAKLQGGSVPNSDLSLLTCKAHLKAYRLTTGRSGNALACYGDVLKKDPTNAQALEGLEKIEATYESLINKALDRGQPKKVKRYQAGLDKVAALKATLQPQIKTVGKHALLIGIENYRYPVSPLSGATNG</sequence>
<organism evidence="1 2">
    <name type="scientific">Candidatus Thiomargarita nelsonii</name>
    <dbReference type="NCBI Taxonomy" id="1003181"/>
    <lineage>
        <taxon>Bacteria</taxon>
        <taxon>Pseudomonadati</taxon>
        <taxon>Pseudomonadota</taxon>
        <taxon>Gammaproteobacteria</taxon>
        <taxon>Thiotrichales</taxon>
        <taxon>Thiotrichaceae</taxon>
        <taxon>Thiomargarita</taxon>
    </lineage>
</organism>
<proteinExistence type="predicted"/>
<keyword evidence="1" id="KW-0418">Kinase</keyword>
<dbReference type="EMBL" id="LUTY01000687">
    <property type="protein sequence ID" value="OAD22879.1"/>
    <property type="molecule type" value="Genomic_DNA"/>
</dbReference>
<dbReference type="GO" id="GO:0004674">
    <property type="term" value="F:protein serine/threonine kinase activity"/>
    <property type="evidence" value="ECO:0007669"/>
    <property type="project" value="UniProtKB-KW"/>
</dbReference>
<dbReference type="AlphaFoldDB" id="A0A176S4R8"/>
<keyword evidence="2" id="KW-1185">Reference proteome</keyword>
<gene>
    <name evidence="1" type="ORF">THIOM_001300</name>
</gene>
<dbReference type="InterPro" id="IPR011990">
    <property type="entry name" value="TPR-like_helical_dom_sf"/>
</dbReference>
<dbReference type="SUPFAM" id="SSF48452">
    <property type="entry name" value="TPR-like"/>
    <property type="match status" value="1"/>
</dbReference>
<protein>
    <submittedName>
        <fullName evidence="1">Serine/threonine protein kinase</fullName>
    </submittedName>
</protein>
<evidence type="ECO:0000313" key="2">
    <source>
        <dbReference type="Proteomes" id="UP000076962"/>
    </source>
</evidence>
<evidence type="ECO:0000313" key="1">
    <source>
        <dbReference type="EMBL" id="OAD22879.1"/>
    </source>
</evidence>
<accession>A0A176S4R8</accession>
<keyword evidence="1" id="KW-0808">Transferase</keyword>
<reference evidence="1 2" key="1">
    <citation type="submission" date="2016-05" db="EMBL/GenBank/DDBJ databases">
        <title>Single-cell genome of chain-forming Candidatus Thiomargarita nelsonii and comparison to other large sulfur-oxidizing bacteria.</title>
        <authorList>
            <person name="Winkel M."/>
            <person name="Salman V."/>
            <person name="Woyke T."/>
            <person name="Schulz-Vogt H."/>
            <person name="Richter M."/>
            <person name="Flood B."/>
            <person name="Bailey J."/>
            <person name="Amann R."/>
            <person name="Mussmann M."/>
        </authorList>
    </citation>
    <scope>NUCLEOTIDE SEQUENCE [LARGE SCALE GENOMIC DNA]</scope>
    <source>
        <strain evidence="1 2">THI036</strain>
    </source>
</reference>
<dbReference type="PATRIC" id="fig|1003181.4.peg.1842"/>
<name>A0A176S4R8_9GAMM</name>
<comment type="caution">
    <text evidence="1">The sequence shown here is derived from an EMBL/GenBank/DDBJ whole genome shotgun (WGS) entry which is preliminary data.</text>
</comment>
<keyword evidence="1" id="KW-0723">Serine/threonine-protein kinase</keyword>
<dbReference type="Proteomes" id="UP000076962">
    <property type="component" value="Unassembled WGS sequence"/>
</dbReference>
<dbReference type="Gene3D" id="1.25.40.10">
    <property type="entry name" value="Tetratricopeptide repeat domain"/>
    <property type="match status" value="1"/>
</dbReference>